<dbReference type="RefSeq" id="WP_159748864.1">
    <property type="nucleotide sequence ID" value="NZ_WUQX01000001.1"/>
</dbReference>
<evidence type="ECO:0000313" key="3">
    <source>
        <dbReference type="Proteomes" id="UP000460412"/>
    </source>
</evidence>
<dbReference type="InterPro" id="IPR029044">
    <property type="entry name" value="Nucleotide-diphossugar_trans"/>
</dbReference>
<sequence>MDIILTISLLASNRRESLERCLDSLKPLLVKIPSELIIVFTGTDKKVLEIAQKYTPQIITFEWCNDFSAARNIGLEAAQGSGSCTLMTTNGLMMWNRSASSS</sequence>
<proteinExistence type="predicted"/>
<dbReference type="Gene3D" id="3.90.550.10">
    <property type="entry name" value="Spore Coat Polysaccharide Biosynthesis Protein SpsA, Chain A"/>
    <property type="match status" value="1"/>
</dbReference>
<dbReference type="PANTHER" id="PTHR43630">
    <property type="entry name" value="POLY-BETA-1,6-N-ACETYL-D-GLUCOSAMINE SYNTHASE"/>
    <property type="match status" value="1"/>
</dbReference>
<dbReference type="InterPro" id="IPR001173">
    <property type="entry name" value="Glyco_trans_2-like"/>
</dbReference>
<dbReference type="EMBL" id="WUQX01000001">
    <property type="protein sequence ID" value="MXP73926.1"/>
    <property type="molecule type" value="Genomic_DNA"/>
</dbReference>
<dbReference type="SUPFAM" id="SSF53448">
    <property type="entry name" value="Nucleotide-diphospho-sugar transferases"/>
    <property type="match status" value="1"/>
</dbReference>
<gene>
    <name evidence="2" type="ORF">GN277_00235</name>
</gene>
<keyword evidence="2" id="KW-0808">Transferase</keyword>
<accession>A0A7X3MCK9</accession>
<protein>
    <submittedName>
        <fullName evidence="2">Glycosyltransferase</fullName>
    </submittedName>
</protein>
<evidence type="ECO:0000259" key="1">
    <source>
        <dbReference type="Pfam" id="PF00535"/>
    </source>
</evidence>
<comment type="caution">
    <text evidence="2">The sequence shown here is derived from an EMBL/GenBank/DDBJ whole genome shotgun (WGS) entry which is preliminary data.</text>
</comment>
<keyword evidence="3" id="KW-1185">Reference proteome</keyword>
<dbReference type="AlphaFoldDB" id="A0A7X3MCK9"/>
<dbReference type="Pfam" id="PF00535">
    <property type="entry name" value="Glycos_transf_2"/>
    <property type="match status" value="1"/>
</dbReference>
<feature type="domain" description="Glycosyltransferase 2-like" evidence="1">
    <location>
        <begin position="12"/>
        <end position="80"/>
    </location>
</feature>
<dbReference type="Proteomes" id="UP000460412">
    <property type="component" value="Unassembled WGS sequence"/>
</dbReference>
<name>A0A7X3MCK9_9FIRM</name>
<dbReference type="PANTHER" id="PTHR43630:SF2">
    <property type="entry name" value="GLYCOSYLTRANSFERASE"/>
    <property type="match status" value="1"/>
</dbReference>
<dbReference type="GO" id="GO:0016740">
    <property type="term" value="F:transferase activity"/>
    <property type="evidence" value="ECO:0007669"/>
    <property type="project" value="UniProtKB-KW"/>
</dbReference>
<evidence type="ECO:0000313" key="2">
    <source>
        <dbReference type="EMBL" id="MXP73926.1"/>
    </source>
</evidence>
<reference evidence="2 3" key="1">
    <citation type="submission" date="2019-12" db="EMBL/GenBank/DDBJ databases">
        <title>Sporaefaciens musculi gen. nov., sp. nov., a novel bacterium isolated from the caecum of an obese mouse.</title>
        <authorList>
            <person name="Rasmussen T.S."/>
            <person name="Streidl T."/>
            <person name="Hitch T.C.A."/>
            <person name="Wortmann E."/>
            <person name="Deptula P."/>
            <person name="Hansen M."/>
            <person name="Nielsen D.S."/>
            <person name="Clavel T."/>
            <person name="Vogensen F.K."/>
        </authorList>
    </citation>
    <scope>NUCLEOTIDE SEQUENCE [LARGE SCALE GENOMIC DNA]</scope>
    <source>
        <strain evidence="2 3">WCA-9-b2</strain>
    </source>
</reference>
<organism evidence="2 3">
    <name type="scientific">Sporofaciens musculi</name>
    <dbReference type="NCBI Taxonomy" id="2681861"/>
    <lineage>
        <taxon>Bacteria</taxon>
        <taxon>Bacillati</taxon>
        <taxon>Bacillota</taxon>
        <taxon>Clostridia</taxon>
        <taxon>Lachnospirales</taxon>
        <taxon>Lachnospiraceae</taxon>
        <taxon>Sporofaciens</taxon>
    </lineage>
</organism>